<feature type="region of interest" description="Disordered" evidence="1">
    <location>
        <begin position="59"/>
        <end position="95"/>
    </location>
</feature>
<sequence>MGCSRSRTRSQLFPAAPDESRITVLPSSRQTRMDISAVQLDAPANPGQGRKGRVGVTYASQTRVSPQANKRSAPPAHSAIKTPSGVALSGRDSAS</sequence>
<name>A0AAD7S667_9TELE</name>
<accession>A0AAD7S667</accession>
<organism evidence="2 3">
    <name type="scientific">Aldrovandia affinis</name>
    <dbReference type="NCBI Taxonomy" id="143900"/>
    <lineage>
        <taxon>Eukaryota</taxon>
        <taxon>Metazoa</taxon>
        <taxon>Chordata</taxon>
        <taxon>Craniata</taxon>
        <taxon>Vertebrata</taxon>
        <taxon>Euteleostomi</taxon>
        <taxon>Actinopterygii</taxon>
        <taxon>Neopterygii</taxon>
        <taxon>Teleostei</taxon>
        <taxon>Notacanthiformes</taxon>
        <taxon>Halosauridae</taxon>
        <taxon>Aldrovandia</taxon>
    </lineage>
</organism>
<comment type="caution">
    <text evidence="2">The sequence shown here is derived from an EMBL/GenBank/DDBJ whole genome shotgun (WGS) entry which is preliminary data.</text>
</comment>
<reference evidence="2" key="1">
    <citation type="journal article" date="2023" name="Science">
        <title>Genome structures resolve the early diversification of teleost fishes.</title>
        <authorList>
            <person name="Parey E."/>
            <person name="Louis A."/>
            <person name="Montfort J."/>
            <person name="Bouchez O."/>
            <person name="Roques C."/>
            <person name="Iampietro C."/>
            <person name="Lluch J."/>
            <person name="Castinel A."/>
            <person name="Donnadieu C."/>
            <person name="Desvignes T."/>
            <person name="Floi Bucao C."/>
            <person name="Jouanno E."/>
            <person name="Wen M."/>
            <person name="Mejri S."/>
            <person name="Dirks R."/>
            <person name="Jansen H."/>
            <person name="Henkel C."/>
            <person name="Chen W.J."/>
            <person name="Zahm M."/>
            <person name="Cabau C."/>
            <person name="Klopp C."/>
            <person name="Thompson A.W."/>
            <person name="Robinson-Rechavi M."/>
            <person name="Braasch I."/>
            <person name="Lecointre G."/>
            <person name="Bobe J."/>
            <person name="Postlethwait J.H."/>
            <person name="Berthelot C."/>
            <person name="Roest Crollius H."/>
            <person name="Guiguen Y."/>
        </authorList>
    </citation>
    <scope>NUCLEOTIDE SEQUENCE</scope>
    <source>
        <strain evidence="2">NC1722</strain>
    </source>
</reference>
<evidence type="ECO:0000313" key="2">
    <source>
        <dbReference type="EMBL" id="KAJ8396669.1"/>
    </source>
</evidence>
<protein>
    <submittedName>
        <fullName evidence="2">Uncharacterized protein</fullName>
    </submittedName>
</protein>
<dbReference type="Proteomes" id="UP001221898">
    <property type="component" value="Unassembled WGS sequence"/>
</dbReference>
<feature type="compositionally biased region" description="Polar residues" evidence="1">
    <location>
        <begin position="59"/>
        <end position="70"/>
    </location>
</feature>
<evidence type="ECO:0000313" key="3">
    <source>
        <dbReference type="Proteomes" id="UP001221898"/>
    </source>
</evidence>
<evidence type="ECO:0000256" key="1">
    <source>
        <dbReference type="SAM" id="MobiDB-lite"/>
    </source>
</evidence>
<feature type="region of interest" description="Disordered" evidence="1">
    <location>
        <begin position="1"/>
        <end position="30"/>
    </location>
</feature>
<gene>
    <name evidence="2" type="ORF">AAFF_G00015070</name>
</gene>
<dbReference type="AlphaFoldDB" id="A0AAD7S667"/>
<dbReference type="EMBL" id="JAINUG010000104">
    <property type="protein sequence ID" value="KAJ8396669.1"/>
    <property type="molecule type" value="Genomic_DNA"/>
</dbReference>
<keyword evidence="3" id="KW-1185">Reference proteome</keyword>
<proteinExistence type="predicted"/>